<dbReference type="AlphaFoldDB" id="A0A1Y5IJ72"/>
<feature type="region of interest" description="Disordered" evidence="1">
    <location>
        <begin position="145"/>
        <end position="169"/>
    </location>
</feature>
<feature type="region of interest" description="Disordered" evidence="1">
    <location>
        <begin position="109"/>
        <end position="130"/>
    </location>
</feature>
<evidence type="ECO:0000313" key="2">
    <source>
        <dbReference type="EMBL" id="OUS49616.1"/>
    </source>
</evidence>
<protein>
    <submittedName>
        <fullName evidence="2">Uncharacterized protein</fullName>
    </submittedName>
</protein>
<organism evidence="2">
    <name type="scientific">Ostreococcus tauri</name>
    <name type="common">Marine green alga</name>
    <dbReference type="NCBI Taxonomy" id="70448"/>
    <lineage>
        <taxon>Eukaryota</taxon>
        <taxon>Viridiplantae</taxon>
        <taxon>Chlorophyta</taxon>
        <taxon>Mamiellophyceae</taxon>
        <taxon>Mamiellales</taxon>
        <taxon>Bathycoccaceae</taxon>
        <taxon>Ostreococcus</taxon>
    </lineage>
</organism>
<name>A0A1Y5IJ72_OSTTA</name>
<feature type="compositionally biased region" description="Basic and acidic residues" evidence="1">
    <location>
        <begin position="145"/>
        <end position="159"/>
    </location>
</feature>
<evidence type="ECO:0000256" key="1">
    <source>
        <dbReference type="SAM" id="MobiDB-lite"/>
    </source>
</evidence>
<accession>A0A1Y5IJ72</accession>
<dbReference type="EMBL" id="KZ155771">
    <property type="protein sequence ID" value="OUS49616.1"/>
    <property type="molecule type" value="Genomic_DNA"/>
</dbReference>
<dbReference type="Proteomes" id="UP000195557">
    <property type="component" value="Unassembled WGS sequence"/>
</dbReference>
<proteinExistence type="predicted"/>
<reference evidence="2" key="1">
    <citation type="submission" date="2017-04" db="EMBL/GenBank/DDBJ databases">
        <title>Population genomics of picophytoplankton unveils novel chromosome hypervariability.</title>
        <authorList>
            <consortium name="DOE Joint Genome Institute"/>
            <person name="Blanc-Mathieu R."/>
            <person name="Krasovec M."/>
            <person name="Hebrard M."/>
            <person name="Yau S."/>
            <person name="Desgranges E."/>
            <person name="Martin J."/>
            <person name="Schackwitz W."/>
            <person name="Kuo A."/>
            <person name="Salin G."/>
            <person name="Donnadieu C."/>
            <person name="Desdevises Y."/>
            <person name="Sanchez-Ferandin S."/>
            <person name="Moreau H."/>
            <person name="Rivals E."/>
            <person name="Grigoriev I.V."/>
            <person name="Grimsley N."/>
            <person name="Eyre-Walker A."/>
            <person name="Piganeau G."/>
        </authorList>
    </citation>
    <scope>NUCLEOTIDE SEQUENCE [LARGE SCALE GENOMIC DNA]</scope>
    <source>
        <strain evidence="2">RCC 1115</strain>
    </source>
</reference>
<gene>
    <name evidence="2" type="ORF">BE221DRAFT_65875</name>
</gene>
<sequence length="169" mass="19085">MTRIRCDSARTRVARRAYATEDDAIADRVRREVRAGDRPAFVDVAAHVFGTEDDASLGRAKRARGWDWHAVQLLIACVPAALSYAAVMEIERTYVPQYAREMEKREARQREKVLETTRADAMKGTHAREAMERRLAELEARVRGMEETKAAEKAAEKAKPVTVKGQKNS</sequence>